<keyword evidence="2" id="KW-1185">Reference proteome</keyword>
<gene>
    <name evidence="1" type="primary">MSH4_2</name>
    <name evidence="1" type="ORF">LTR37_005122</name>
</gene>
<evidence type="ECO:0000313" key="1">
    <source>
        <dbReference type="EMBL" id="KAK3718309.1"/>
    </source>
</evidence>
<comment type="caution">
    <text evidence="1">The sequence shown here is derived from an EMBL/GenBank/DDBJ whole genome shotgun (WGS) entry which is preliminary data.</text>
</comment>
<organism evidence="1 2">
    <name type="scientific">Vermiconidia calcicola</name>
    <dbReference type="NCBI Taxonomy" id="1690605"/>
    <lineage>
        <taxon>Eukaryota</taxon>
        <taxon>Fungi</taxon>
        <taxon>Dikarya</taxon>
        <taxon>Ascomycota</taxon>
        <taxon>Pezizomycotina</taxon>
        <taxon>Dothideomycetes</taxon>
        <taxon>Dothideomycetidae</taxon>
        <taxon>Mycosphaerellales</taxon>
        <taxon>Extremaceae</taxon>
        <taxon>Vermiconidia</taxon>
    </lineage>
</organism>
<name>A0ACC3NK96_9PEZI</name>
<dbReference type="EMBL" id="JAUTXU010000032">
    <property type="protein sequence ID" value="KAK3718309.1"/>
    <property type="molecule type" value="Genomic_DNA"/>
</dbReference>
<sequence length="929" mass="104288">MATNRRTSTSYSTGSTTNSVSTSTRTADRLGTSNQVVSTSNPFYTTGDYATTISRPRTVRRSTGRPSTARPRTGVSTLGAENQEIICAVSESRGISPTVGLAFVNLDTGEAVLSQICDSQTYVRTIHKLTVFNPTNILIMSTAASPKSKLFSIIEDSLDDLESMITLLDRRYWAETTGIEYIQQLAFAEDVESIKTAVSGNYYAVCCFASVLKYIELGLSKTFPLRSLRIKYEPSEGSMLIDLSTIHSLELVQNLQNAKSKDCLFGLLNETLTPMGSRLLRGNILQPLTNPDTLGTRYDALEELSTKEEMFFAVRQALKPILDVDKILTQLILVPLEPSVKDTEQAINNVIMLKQFVSLVKPIFEALVGSRCSMLQEIRALCASEKVEPILMLIDEVINEDTTYAKQPLDLRNQRTYAVKSGVNGLLDVARQTYKEGMTDALQHIADLDEEHGLSLQRKFDNTRQFYLRLKAEELEQRDLPAAFINVFRKKDIIECQTLDLLKRNGKIASAHTEVLLMSDKAIKELIANVREHMSILFKICEAIGMLDMLASFAQVVTSQDYIRPQITETLGIRNGRHPIREKIHNTKFVPNDVYATQQTRFQIITGCNMSGKSTYIRSVALMTVMAQIGCFVPAQYAVFPIIRQLFARISMDDNIEANVSTFAAEMRETAFILRNIDRQSMVIIDELGRGTSTRDGLAIAIAIAEALVESRALVWFATHFRDLANIMSERNGVVNLHLAVDMSEQDKMNMLYRIEKGSEQEEHYGLKLARVVPLPVDVVEHAEHVAKTLEQQMKKKQKRSPAIIQARRRKLLLNLKEHLIQAKNGKMDDETLKEWLKDLQKEFVIRMSALDEEAQRAGMGLDDDEDGEDGDEMDDVTGETRRTAAAVDRELEQHLQDQMYRDSDGILHIDAAEGNSQPSDRCAFSKEL</sequence>
<protein>
    <submittedName>
        <fullName evidence="1">MutS protein msh4</fullName>
    </submittedName>
</protein>
<proteinExistence type="predicted"/>
<reference evidence="1" key="1">
    <citation type="submission" date="2023-07" db="EMBL/GenBank/DDBJ databases">
        <title>Black Yeasts Isolated from many extreme environments.</title>
        <authorList>
            <person name="Coleine C."/>
            <person name="Stajich J.E."/>
            <person name="Selbmann L."/>
        </authorList>
    </citation>
    <scope>NUCLEOTIDE SEQUENCE</scope>
    <source>
        <strain evidence="1">CCFEE 5714</strain>
    </source>
</reference>
<accession>A0ACC3NK96</accession>
<dbReference type="Proteomes" id="UP001281147">
    <property type="component" value="Unassembled WGS sequence"/>
</dbReference>
<evidence type="ECO:0000313" key="2">
    <source>
        <dbReference type="Proteomes" id="UP001281147"/>
    </source>
</evidence>